<proteinExistence type="inferred from homology"/>
<dbReference type="InterPro" id="IPR006260">
    <property type="entry name" value="TonB/TolA_C"/>
</dbReference>
<dbReference type="AlphaFoldDB" id="A0A919FBH7"/>
<dbReference type="PROSITE" id="PS52015">
    <property type="entry name" value="TONB_CTD"/>
    <property type="match status" value="1"/>
</dbReference>
<keyword evidence="7" id="KW-0653">Protein transport</keyword>
<keyword evidence="6" id="KW-0812">Transmembrane</keyword>
<evidence type="ECO:0000313" key="13">
    <source>
        <dbReference type="Proteomes" id="UP000623958"/>
    </source>
</evidence>
<evidence type="ECO:0000256" key="3">
    <source>
        <dbReference type="ARBA" id="ARBA00022448"/>
    </source>
</evidence>
<organism evidence="12 13">
    <name type="scientific">Xanthomonas boreopolis</name>
    <dbReference type="NCBI Taxonomy" id="86183"/>
    <lineage>
        <taxon>Bacteria</taxon>
        <taxon>Pseudomonadati</taxon>
        <taxon>Pseudomonadota</taxon>
        <taxon>Gammaproteobacteria</taxon>
        <taxon>Lysobacterales</taxon>
        <taxon>Lysobacteraceae</taxon>
        <taxon>Xanthomonas</taxon>
    </lineage>
</organism>
<evidence type="ECO:0000256" key="8">
    <source>
        <dbReference type="ARBA" id="ARBA00022989"/>
    </source>
</evidence>
<feature type="compositionally biased region" description="Pro residues" evidence="10">
    <location>
        <begin position="61"/>
        <end position="70"/>
    </location>
</feature>
<dbReference type="GO" id="GO:0055085">
    <property type="term" value="P:transmembrane transport"/>
    <property type="evidence" value="ECO:0007669"/>
    <property type="project" value="InterPro"/>
</dbReference>
<keyword evidence="4" id="KW-1003">Cell membrane</keyword>
<gene>
    <name evidence="12" type="primary">tonB</name>
    <name evidence="12" type="ORF">GCM10009090_33840</name>
</gene>
<keyword evidence="9" id="KW-0472">Membrane</keyword>
<dbReference type="InterPro" id="IPR051045">
    <property type="entry name" value="TonB-dependent_transducer"/>
</dbReference>
<evidence type="ECO:0000256" key="6">
    <source>
        <dbReference type="ARBA" id="ARBA00022692"/>
    </source>
</evidence>
<comment type="similarity">
    <text evidence="2">Belongs to the TonB family.</text>
</comment>
<dbReference type="GO" id="GO:0015031">
    <property type="term" value="P:protein transport"/>
    <property type="evidence" value="ECO:0007669"/>
    <property type="project" value="UniProtKB-KW"/>
</dbReference>
<dbReference type="RefSeq" id="WP_434029936.1">
    <property type="nucleotide sequence ID" value="NZ_BNBA01000038.1"/>
</dbReference>
<reference evidence="12" key="2">
    <citation type="submission" date="2020-09" db="EMBL/GenBank/DDBJ databases">
        <authorList>
            <person name="Sun Q."/>
            <person name="Ohkuma M."/>
        </authorList>
    </citation>
    <scope>NUCLEOTIDE SEQUENCE</scope>
    <source>
        <strain evidence="12">JCM 13306</strain>
    </source>
</reference>
<evidence type="ECO:0000256" key="5">
    <source>
        <dbReference type="ARBA" id="ARBA00022519"/>
    </source>
</evidence>
<feature type="region of interest" description="Disordered" evidence="10">
    <location>
        <begin position="59"/>
        <end position="83"/>
    </location>
</feature>
<sequence length="219" mass="23524">MVRTHSAPRFPGIDPSRVLAFSAAIALHVLALALLLAPLSYHPAAAPPERIQVRWQLPELVPTPPPPPRQVQPEQPRTAPVPRTQPVALDIPSVQPTMDAPVPDVAAMEADAAPIAETTAPTALAPPVPGIQLQYLAAPPPPYPRAALQDRLTGTVMLRVLVDVDGKPLQVTIEFSSGHRVLDQAARNQVLKQWRFKPAMQDGHASQAYGLVPIAFSLD</sequence>
<dbReference type="PANTHER" id="PTHR33446:SF2">
    <property type="entry name" value="PROTEIN TONB"/>
    <property type="match status" value="1"/>
</dbReference>
<evidence type="ECO:0000256" key="1">
    <source>
        <dbReference type="ARBA" id="ARBA00004383"/>
    </source>
</evidence>
<feature type="domain" description="TonB C-terminal" evidence="11">
    <location>
        <begin position="128"/>
        <end position="219"/>
    </location>
</feature>
<protein>
    <submittedName>
        <fullName evidence="12">Cell envelope biogenesis protein TonB</fullName>
    </submittedName>
</protein>
<dbReference type="GO" id="GO:0098797">
    <property type="term" value="C:plasma membrane protein complex"/>
    <property type="evidence" value="ECO:0007669"/>
    <property type="project" value="TreeGrafter"/>
</dbReference>
<evidence type="ECO:0000256" key="9">
    <source>
        <dbReference type="ARBA" id="ARBA00023136"/>
    </source>
</evidence>
<keyword evidence="3" id="KW-0813">Transport</keyword>
<evidence type="ECO:0000256" key="2">
    <source>
        <dbReference type="ARBA" id="ARBA00006555"/>
    </source>
</evidence>
<dbReference type="Pfam" id="PF03544">
    <property type="entry name" value="TonB_C"/>
    <property type="match status" value="1"/>
</dbReference>
<keyword evidence="5" id="KW-0997">Cell inner membrane</keyword>
<name>A0A919FBH7_9XANT</name>
<dbReference type="NCBIfam" id="TIGR01352">
    <property type="entry name" value="tonB_Cterm"/>
    <property type="match status" value="1"/>
</dbReference>
<dbReference type="EMBL" id="BNBA01000038">
    <property type="protein sequence ID" value="GHH59571.1"/>
    <property type="molecule type" value="Genomic_DNA"/>
</dbReference>
<dbReference type="PANTHER" id="PTHR33446">
    <property type="entry name" value="PROTEIN TONB-RELATED"/>
    <property type="match status" value="1"/>
</dbReference>
<dbReference type="SUPFAM" id="SSF74653">
    <property type="entry name" value="TolA/TonB C-terminal domain"/>
    <property type="match status" value="1"/>
</dbReference>
<keyword evidence="8" id="KW-1133">Transmembrane helix</keyword>
<evidence type="ECO:0000256" key="10">
    <source>
        <dbReference type="SAM" id="MobiDB-lite"/>
    </source>
</evidence>
<keyword evidence="13" id="KW-1185">Reference proteome</keyword>
<dbReference type="GO" id="GO:0031992">
    <property type="term" value="F:energy transducer activity"/>
    <property type="evidence" value="ECO:0007669"/>
    <property type="project" value="TreeGrafter"/>
</dbReference>
<evidence type="ECO:0000313" key="12">
    <source>
        <dbReference type="EMBL" id="GHH59571.1"/>
    </source>
</evidence>
<dbReference type="InterPro" id="IPR037682">
    <property type="entry name" value="TonB_C"/>
</dbReference>
<dbReference type="Proteomes" id="UP000623958">
    <property type="component" value="Unassembled WGS sequence"/>
</dbReference>
<comment type="caution">
    <text evidence="12">The sequence shown here is derived from an EMBL/GenBank/DDBJ whole genome shotgun (WGS) entry which is preliminary data.</text>
</comment>
<evidence type="ECO:0000259" key="11">
    <source>
        <dbReference type="PROSITE" id="PS52015"/>
    </source>
</evidence>
<evidence type="ECO:0000256" key="7">
    <source>
        <dbReference type="ARBA" id="ARBA00022927"/>
    </source>
</evidence>
<dbReference type="Gene3D" id="3.30.1150.10">
    <property type="match status" value="1"/>
</dbReference>
<evidence type="ECO:0000256" key="4">
    <source>
        <dbReference type="ARBA" id="ARBA00022475"/>
    </source>
</evidence>
<comment type="subcellular location">
    <subcellularLocation>
        <location evidence="1">Cell inner membrane</location>
        <topology evidence="1">Single-pass membrane protein</topology>
        <orientation evidence="1">Periplasmic side</orientation>
    </subcellularLocation>
</comment>
<accession>A0A919FBH7</accession>
<reference evidence="12" key="1">
    <citation type="journal article" date="2014" name="Int. J. Syst. Evol. Microbiol.">
        <title>Complete genome sequence of Corynebacterium casei LMG S-19264T (=DSM 44701T), isolated from a smear-ripened cheese.</title>
        <authorList>
            <consortium name="US DOE Joint Genome Institute (JGI-PGF)"/>
            <person name="Walter F."/>
            <person name="Albersmeier A."/>
            <person name="Kalinowski J."/>
            <person name="Ruckert C."/>
        </authorList>
    </citation>
    <scope>NUCLEOTIDE SEQUENCE</scope>
    <source>
        <strain evidence="12">JCM 13306</strain>
    </source>
</reference>